<reference evidence="3 4" key="1">
    <citation type="submission" date="2016-11" db="EMBL/GenBank/DDBJ databases">
        <authorList>
            <person name="Jaros S."/>
            <person name="Januszkiewicz K."/>
            <person name="Wedrychowicz H."/>
        </authorList>
    </citation>
    <scope>NUCLEOTIDE SEQUENCE [LARGE SCALE GENOMIC DNA]</scope>
    <source>
        <strain evidence="3 4">DSM 26991</strain>
    </source>
</reference>
<proteinExistence type="predicted"/>
<feature type="signal peptide" evidence="1">
    <location>
        <begin position="1"/>
        <end position="19"/>
    </location>
</feature>
<keyword evidence="4" id="KW-1185">Reference proteome</keyword>
<dbReference type="STRING" id="1297750.SAMN05444405_101308"/>
<evidence type="ECO:0000313" key="4">
    <source>
        <dbReference type="Proteomes" id="UP000184509"/>
    </source>
</evidence>
<evidence type="ECO:0000256" key="1">
    <source>
        <dbReference type="SAM" id="SignalP"/>
    </source>
</evidence>
<feature type="chain" id="PRO_5012183343" evidence="1">
    <location>
        <begin position="20"/>
        <end position="228"/>
    </location>
</feature>
<evidence type="ECO:0000313" key="3">
    <source>
        <dbReference type="EMBL" id="SHE40759.1"/>
    </source>
</evidence>
<dbReference type="Pfam" id="PF13568">
    <property type="entry name" value="OMP_b-brl_2"/>
    <property type="match status" value="1"/>
</dbReference>
<dbReference type="Proteomes" id="UP000184509">
    <property type="component" value="Unassembled WGS sequence"/>
</dbReference>
<keyword evidence="1" id="KW-0732">Signal</keyword>
<name>A0A1M4T8F1_9BACE</name>
<evidence type="ECO:0000259" key="2">
    <source>
        <dbReference type="Pfam" id="PF13568"/>
    </source>
</evidence>
<sequence>MNKYIISLLFAALSVPASAQLGAQRNNFSVGINAGVNYNNISFNPTIKQKGYMAYVGGLTARYVSEKYFSIICGTQVELNFSQRGWEEMIEDNTNTYSRTMNYIEMPFLAHLGFGKEQGTQFFVNMGPQVAFLLSEKENFSSDWDASNRPNKVNYQYNKKADNKLDYGLVGGAGFDINSKVGHFLLEGRYYFGLGDIFKNDNSNVNNFDKSSHNTISVRLTYLFDLTK</sequence>
<dbReference type="AlphaFoldDB" id="A0A1M4T8F1"/>
<dbReference type="EMBL" id="FQTV01000001">
    <property type="protein sequence ID" value="SHE40759.1"/>
    <property type="molecule type" value="Genomic_DNA"/>
</dbReference>
<organism evidence="3 4">
    <name type="scientific">Bacteroides luti</name>
    <dbReference type="NCBI Taxonomy" id="1297750"/>
    <lineage>
        <taxon>Bacteria</taxon>
        <taxon>Pseudomonadati</taxon>
        <taxon>Bacteroidota</taxon>
        <taxon>Bacteroidia</taxon>
        <taxon>Bacteroidales</taxon>
        <taxon>Bacteroidaceae</taxon>
        <taxon>Bacteroides</taxon>
    </lineage>
</organism>
<accession>A0A1M4T8F1</accession>
<feature type="domain" description="Outer membrane protein beta-barrel" evidence="2">
    <location>
        <begin position="23"/>
        <end position="198"/>
    </location>
</feature>
<dbReference type="RefSeq" id="WP_394332740.1">
    <property type="nucleotide sequence ID" value="NZ_FQTV01000001.1"/>
</dbReference>
<gene>
    <name evidence="3" type="ORF">SAMN05444405_101308</name>
</gene>
<dbReference type="InterPro" id="IPR025665">
    <property type="entry name" value="Beta-barrel_OMP_2"/>
</dbReference>
<protein>
    <submittedName>
        <fullName evidence="3">Outer membrane protein beta-barrel domain-containing protein</fullName>
    </submittedName>
</protein>